<evidence type="ECO:0000313" key="2">
    <source>
        <dbReference type="Proteomes" id="UP001318860"/>
    </source>
</evidence>
<keyword evidence="2" id="KW-1185">Reference proteome</keyword>
<dbReference type="EMBL" id="JABTTQ020000006">
    <property type="protein sequence ID" value="KAK6152742.1"/>
    <property type="molecule type" value="Genomic_DNA"/>
</dbReference>
<comment type="caution">
    <text evidence="1">The sequence shown here is derived from an EMBL/GenBank/DDBJ whole genome shotgun (WGS) entry which is preliminary data.</text>
</comment>
<protein>
    <submittedName>
        <fullName evidence="1">Uncharacterized protein</fullName>
    </submittedName>
</protein>
<accession>A0ABR0X2A2</accession>
<name>A0ABR0X2A2_REHGL</name>
<evidence type="ECO:0000313" key="1">
    <source>
        <dbReference type="EMBL" id="KAK6152742.1"/>
    </source>
</evidence>
<gene>
    <name evidence="1" type="ORF">DH2020_012381</name>
</gene>
<reference evidence="1 2" key="1">
    <citation type="journal article" date="2021" name="Comput. Struct. Biotechnol. J.">
        <title>De novo genome assembly of the potent medicinal plant Rehmannia glutinosa using nanopore technology.</title>
        <authorList>
            <person name="Ma L."/>
            <person name="Dong C."/>
            <person name="Song C."/>
            <person name="Wang X."/>
            <person name="Zheng X."/>
            <person name="Niu Y."/>
            <person name="Chen S."/>
            <person name="Feng W."/>
        </authorList>
    </citation>
    <scope>NUCLEOTIDE SEQUENCE [LARGE SCALE GENOMIC DNA]</scope>
    <source>
        <strain evidence="1">DH-2019</strain>
    </source>
</reference>
<organism evidence="1 2">
    <name type="scientific">Rehmannia glutinosa</name>
    <name type="common">Chinese foxglove</name>
    <dbReference type="NCBI Taxonomy" id="99300"/>
    <lineage>
        <taxon>Eukaryota</taxon>
        <taxon>Viridiplantae</taxon>
        <taxon>Streptophyta</taxon>
        <taxon>Embryophyta</taxon>
        <taxon>Tracheophyta</taxon>
        <taxon>Spermatophyta</taxon>
        <taxon>Magnoliopsida</taxon>
        <taxon>eudicotyledons</taxon>
        <taxon>Gunneridae</taxon>
        <taxon>Pentapetalae</taxon>
        <taxon>asterids</taxon>
        <taxon>lamiids</taxon>
        <taxon>Lamiales</taxon>
        <taxon>Orobanchaceae</taxon>
        <taxon>Rehmannieae</taxon>
        <taxon>Rehmannia</taxon>
    </lineage>
</organism>
<proteinExistence type="predicted"/>
<sequence length="236" mass="26052">MSRRNANCLSSSLSNLNLSQVRFLEIYIAVRQTCTFLSDDPQHLNLIAFWLQYCQPLRTLSSIITLTSGLLHCIHTAADAAGVNQSSKGHDTSIILLRVPCGPYFGSITLSDRPFDHRKATAAGFGESLLPPKENQKTKVENEYIPTPDGICVLFFCGSWFPGTRKSWICSEPHGCCSEICGIVMGVLNTAVVFLLLATGERVLTEVRLCITYTAVSHGLALARLFIPEKLNLYLR</sequence>
<dbReference type="Proteomes" id="UP001318860">
    <property type="component" value="Unassembled WGS sequence"/>
</dbReference>